<dbReference type="PANTHER" id="PTHR43205">
    <property type="entry name" value="PROSTAGLANDIN REDUCTASE"/>
    <property type="match status" value="1"/>
</dbReference>
<keyword evidence="5" id="KW-1185">Reference proteome</keyword>
<dbReference type="Pfam" id="PF16884">
    <property type="entry name" value="ADH_N_2"/>
    <property type="match status" value="1"/>
</dbReference>
<dbReference type="InterPro" id="IPR041694">
    <property type="entry name" value="ADH_N_2"/>
</dbReference>
<gene>
    <name evidence="4" type="ORF">NDR86_03715</name>
</gene>
<dbReference type="SUPFAM" id="SSF50129">
    <property type="entry name" value="GroES-like"/>
    <property type="match status" value="2"/>
</dbReference>
<dbReference type="InterPro" id="IPR013149">
    <property type="entry name" value="ADH-like_C"/>
</dbReference>
<evidence type="ECO:0000313" key="4">
    <source>
        <dbReference type="EMBL" id="MCM6772580.1"/>
    </source>
</evidence>
<dbReference type="Gene3D" id="3.90.180.10">
    <property type="entry name" value="Medium-chain alcohol dehydrogenases, catalytic domain"/>
    <property type="match status" value="2"/>
</dbReference>
<name>A0A9X2E2R3_9NOCA</name>
<dbReference type="EMBL" id="JAMRXG010000001">
    <property type="protein sequence ID" value="MCM6772580.1"/>
    <property type="molecule type" value="Genomic_DNA"/>
</dbReference>
<dbReference type="InterPro" id="IPR011032">
    <property type="entry name" value="GroES-like_sf"/>
</dbReference>
<dbReference type="RefSeq" id="WP_251909426.1">
    <property type="nucleotide sequence ID" value="NZ_JAMRXG010000001.1"/>
</dbReference>
<dbReference type="AlphaFoldDB" id="A0A9X2E2R3"/>
<feature type="domain" description="Alcohol dehydrogenase-like C-terminal" evidence="2">
    <location>
        <begin position="58"/>
        <end position="154"/>
    </location>
</feature>
<evidence type="ECO:0000259" key="2">
    <source>
        <dbReference type="Pfam" id="PF00107"/>
    </source>
</evidence>
<evidence type="ECO:0000313" key="5">
    <source>
        <dbReference type="Proteomes" id="UP001139157"/>
    </source>
</evidence>
<evidence type="ECO:0000259" key="3">
    <source>
        <dbReference type="Pfam" id="PF16884"/>
    </source>
</evidence>
<dbReference type="InterPro" id="IPR036291">
    <property type="entry name" value="NAD(P)-bd_dom_sf"/>
</dbReference>
<accession>A0A9X2E2R3</accession>
<reference evidence="4" key="1">
    <citation type="submission" date="2022-06" db="EMBL/GenBank/DDBJ databases">
        <title>Novel species in genus nocardia.</title>
        <authorList>
            <person name="Li F."/>
        </authorList>
    </citation>
    <scope>NUCLEOTIDE SEQUENCE</scope>
    <source>
        <strain evidence="4">CDC141</strain>
    </source>
</reference>
<dbReference type="Proteomes" id="UP001139157">
    <property type="component" value="Unassembled WGS sequence"/>
</dbReference>
<dbReference type="SUPFAM" id="SSF51735">
    <property type="entry name" value="NAD(P)-binding Rossmann-fold domains"/>
    <property type="match status" value="1"/>
</dbReference>
<evidence type="ECO:0000256" key="1">
    <source>
        <dbReference type="ARBA" id="ARBA00023002"/>
    </source>
</evidence>
<dbReference type="Gene3D" id="3.40.50.720">
    <property type="entry name" value="NAD(P)-binding Rossmann-like Domain"/>
    <property type="match status" value="1"/>
</dbReference>
<comment type="caution">
    <text evidence="4">The sequence shown here is derived from an EMBL/GenBank/DDBJ whole genome shotgun (WGS) entry which is preliminary data.</text>
</comment>
<dbReference type="InterPro" id="IPR045010">
    <property type="entry name" value="MDR_fam"/>
</dbReference>
<dbReference type="Pfam" id="PF00107">
    <property type="entry name" value="ADH_zinc_N"/>
    <property type="match status" value="1"/>
</dbReference>
<keyword evidence="1" id="KW-0560">Oxidoreductase</keyword>
<organism evidence="4 5">
    <name type="scientific">Nocardia pulmonis</name>
    <dbReference type="NCBI Taxonomy" id="2951408"/>
    <lineage>
        <taxon>Bacteria</taxon>
        <taxon>Bacillati</taxon>
        <taxon>Actinomycetota</taxon>
        <taxon>Actinomycetes</taxon>
        <taxon>Mycobacteriales</taxon>
        <taxon>Nocardiaceae</taxon>
        <taxon>Nocardia</taxon>
    </lineage>
</organism>
<dbReference type="GO" id="GO:0016628">
    <property type="term" value="F:oxidoreductase activity, acting on the CH-CH group of donors, NAD or NADP as acceptor"/>
    <property type="evidence" value="ECO:0007669"/>
    <property type="project" value="InterPro"/>
</dbReference>
<feature type="domain" description="Oxidoreductase N-terminal" evidence="3">
    <location>
        <begin position="7"/>
        <end position="52"/>
    </location>
</feature>
<dbReference type="PANTHER" id="PTHR43205:SF7">
    <property type="entry name" value="PROSTAGLANDIN REDUCTASE 1"/>
    <property type="match status" value="1"/>
</dbReference>
<protein>
    <submittedName>
        <fullName evidence="4">Zinc-binding dehydrogenase</fullName>
    </submittedName>
</protein>
<proteinExistence type="predicted"/>
<sequence>MPVSSQEWRLIRRPAGAPAPADFDLATTTVGDPGPGQVLVANQWLSVDPYTDKVARPVSEFGFDAAIDYRAGDPADLLTAAAPAGIDVYFDNVGGAQLQAALAAMNPFGRIALCGWISGYNATEPLPGPANLNLAITKRITLRGYLVGDHLDRAGDWVRTAARWLDDGSLRVRETVVEGIEHALDAFLGMMGGANTGKMLVRLASRTGREA</sequence>